<feature type="domain" description="Solute-binding protein family 5" evidence="5">
    <location>
        <begin position="94"/>
        <end position="465"/>
    </location>
</feature>
<sequence length="599" mass="67400">MRKRKIGAVLLTCLMGISLLTGCGGESKGNTAKNSDGTLVINGDYTVPPAAHGNPFVGGFVNGIEPYMQDNLFVYAPFPEGKFKAHLGESYTFENKELTLKLKEGLKWSDGTPLTTKDVETSFYMNVGRRQVWEYLESIELIDDTNMKFKFKTDSPLIVNMAFDVKINAPTSVYGEWAEKYKNVAETGREYHPETSTYWYTENANNELQKLNTELEEFKPKVEESICSGPFTVKTITTSEALLVQNEHYRENLDIKQLKVMRVVTPETAATAMMDGTLDIHSGGIVKDVEDQIKKDLDTYKAHYVSEFSQMSVIFNTQKYPANVKEFRQAVAYLIDRDKLMPLAEPGSLQSETALSGLPTTLQESWGLKDFADKELTQYNFDEKKAEELLTSIGWKRNADGIWENEKGEVVKFELAVNNGWGSAMLPGEAIATTLKEFGLEVQFKPMEGSAFNDYFTKKEHTVIIEFAPTGNVLYAHPYGTFEAIYRSRPFLMGLEPNKDGNLIIDVEGKSVNVTDLVKKLFTATGDDVTEISKELMKVNNEEVFFIPYLEKGFPIRTLKDSVTLGFENDELIKDERYSGVGENLFATLIKEKTITLGE</sequence>
<protein>
    <submittedName>
        <fullName evidence="6">Putative ABC transporter-binding protein</fullName>
    </submittedName>
</protein>
<dbReference type="RefSeq" id="WP_156560705.1">
    <property type="nucleotide sequence ID" value="NZ_CACRTV010000041.1"/>
</dbReference>
<keyword evidence="2" id="KW-0813">Transport</keyword>
<accession>A0A6N3C2S2</accession>
<comment type="similarity">
    <text evidence="1">Belongs to the bacterial solute-binding protein 5 family.</text>
</comment>
<feature type="signal peptide" evidence="4">
    <location>
        <begin position="1"/>
        <end position="23"/>
    </location>
</feature>
<organism evidence="6">
    <name type="scientific">Clostridium paraputrificum</name>
    <dbReference type="NCBI Taxonomy" id="29363"/>
    <lineage>
        <taxon>Bacteria</taxon>
        <taxon>Bacillati</taxon>
        <taxon>Bacillota</taxon>
        <taxon>Clostridia</taxon>
        <taxon>Eubacteriales</taxon>
        <taxon>Clostridiaceae</taxon>
        <taxon>Clostridium</taxon>
    </lineage>
</organism>
<dbReference type="EMBL" id="CACRTV010000041">
    <property type="protein sequence ID" value="VYU11150.1"/>
    <property type="molecule type" value="Genomic_DNA"/>
</dbReference>
<dbReference type="PANTHER" id="PTHR30290">
    <property type="entry name" value="PERIPLASMIC BINDING COMPONENT OF ABC TRANSPORTER"/>
    <property type="match status" value="1"/>
</dbReference>
<feature type="chain" id="PRO_5039268189" evidence="4">
    <location>
        <begin position="24"/>
        <end position="599"/>
    </location>
</feature>
<dbReference type="GO" id="GO:1904680">
    <property type="term" value="F:peptide transmembrane transporter activity"/>
    <property type="evidence" value="ECO:0007669"/>
    <property type="project" value="TreeGrafter"/>
</dbReference>
<evidence type="ECO:0000256" key="2">
    <source>
        <dbReference type="ARBA" id="ARBA00022448"/>
    </source>
</evidence>
<evidence type="ECO:0000256" key="3">
    <source>
        <dbReference type="ARBA" id="ARBA00022729"/>
    </source>
</evidence>
<dbReference type="Gene3D" id="3.40.190.10">
    <property type="entry name" value="Periplasmic binding protein-like II"/>
    <property type="match status" value="1"/>
</dbReference>
<dbReference type="PANTHER" id="PTHR30290:SF9">
    <property type="entry name" value="OLIGOPEPTIDE-BINDING PROTEIN APPA"/>
    <property type="match status" value="1"/>
</dbReference>
<dbReference type="InterPro" id="IPR039424">
    <property type="entry name" value="SBP_5"/>
</dbReference>
<evidence type="ECO:0000259" key="5">
    <source>
        <dbReference type="Pfam" id="PF00496"/>
    </source>
</evidence>
<dbReference type="GO" id="GO:0015833">
    <property type="term" value="P:peptide transport"/>
    <property type="evidence" value="ECO:0007669"/>
    <property type="project" value="TreeGrafter"/>
</dbReference>
<gene>
    <name evidence="6" type="ORF">CPLFYP93_01410</name>
</gene>
<dbReference type="PROSITE" id="PS51257">
    <property type="entry name" value="PROKAR_LIPOPROTEIN"/>
    <property type="match status" value="1"/>
</dbReference>
<keyword evidence="3 4" id="KW-0732">Signal</keyword>
<proteinExistence type="inferred from homology"/>
<dbReference type="Gene3D" id="3.90.76.10">
    <property type="entry name" value="Dipeptide-binding Protein, Domain 1"/>
    <property type="match status" value="1"/>
</dbReference>
<reference evidence="6" key="1">
    <citation type="submission" date="2019-11" db="EMBL/GenBank/DDBJ databases">
        <authorList>
            <person name="Feng L."/>
        </authorList>
    </citation>
    <scope>NUCLEOTIDE SEQUENCE</scope>
    <source>
        <strain evidence="6">CParaputrificumLFYP93</strain>
    </source>
</reference>
<evidence type="ECO:0000256" key="4">
    <source>
        <dbReference type="SAM" id="SignalP"/>
    </source>
</evidence>
<dbReference type="SUPFAM" id="SSF53850">
    <property type="entry name" value="Periplasmic binding protein-like II"/>
    <property type="match status" value="1"/>
</dbReference>
<dbReference type="Gene3D" id="3.10.105.10">
    <property type="entry name" value="Dipeptide-binding Protein, Domain 3"/>
    <property type="match status" value="1"/>
</dbReference>
<dbReference type="InterPro" id="IPR000914">
    <property type="entry name" value="SBP_5_dom"/>
</dbReference>
<dbReference type="CDD" id="cd08509">
    <property type="entry name" value="PBP2_TmCBP_oligosaccharides_like"/>
    <property type="match status" value="1"/>
</dbReference>
<dbReference type="AlphaFoldDB" id="A0A6N3C2S2"/>
<evidence type="ECO:0000313" key="6">
    <source>
        <dbReference type="EMBL" id="VYU11150.1"/>
    </source>
</evidence>
<name>A0A6N3C2S2_9CLOT</name>
<dbReference type="Pfam" id="PF00496">
    <property type="entry name" value="SBP_bac_5"/>
    <property type="match status" value="1"/>
</dbReference>
<evidence type="ECO:0000256" key="1">
    <source>
        <dbReference type="ARBA" id="ARBA00005695"/>
    </source>
</evidence>